<evidence type="ECO:0000256" key="7">
    <source>
        <dbReference type="SAM" id="Phobius"/>
    </source>
</evidence>
<dbReference type="AlphaFoldDB" id="A8ZMB9"/>
<dbReference type="HOGENOM" id="CLU_125957_0_0_3"/>
<dbReference type="EMBL" id="CP000840">
    <property type="protein sequence ID" value="ABW32330.1"/>
    <property type="molecule type" value="Genomic_DNA"/>
</dbReference>
<comment type="subcellular location">
    <subcellularLocation>
        <location evidence="1">Cell membrane</location>
        <topology evidence="1">Multi-pass membrane protein</topology>
    </subcellularLocation>
</comment>
<keyword evidence="9" id="KW-1185">Reference proteome</keyword>
<dbReference type="PANTHER" id="PTHR33452:SF1">
    <property type="entry name" value="INNER MEMBRANE PROTEIN YPHA-RELATED"/>
    <property type="match status" value="1"/>
</dbReference>
<keyword evidence="6 7" id="KW-0472">Membrane</keyword>
<evidence type="ECO:0008006" key="10">
    <source>
        <dbReference type="Google" id="ProtNLM"/>
    </source>
</evidence>
<dbReference type="Pfam" id="PF07681">
    <property type="entry name" value="DoxX"/>
    <property type="match status" value="1"/>
</dbReference>
<accession>A8ZMB9</accession>
<reference evidence="8 9" key="1">
    <citation type="journal article" date="2008" name="Proc. Natl. Acad. Sci. U.S.A.">
        <title>Niche adaptation and genome expansion in the chlorophyll d-producing cyanobacterium Acaryochloris marina.</title>
        <authorList>
            <person name="Swingley W.D."/>
            <person name="Chen M."/>
            <person name="Cheung P.C."/>
            <person name="Conrad A.L."/>
            <person name="Dejesa L.C."/>
            <person name="Hao J."/>
            <person name="Honchak B.M."/>
            <person name="Karbach L.E."/>
            <person name="Kurdoglu A."/>
            <person name="Lahiri S."/>
            <person name="Mastrian S.D."/>
            <person name="Miyashita H."/>
            <person name="Page L."/>
            <person name="Ramakrishna P."/>
            <person name="Satoh S."/>
            <person name="Sattley W.M."/>
            <person name="Shimada Y."/>
            <person name="Taylor H.L."/>
            <person name="Tomo T."/>
            <person name="Tsuchiya T."/>
            <person name="Wang Z.T."/>
            <person name="Raymond J."/>
            <person name="Mimuro M."/>
            <person name="Blankenship R.E."/>
            <person name="Touchman J.W."/>
        </authorList>
    </citation>
    <scope>NUCLEOTIDE SEQUENCE [LARGE SCALE GENOMIC DNA]</scope>
    <source>
        <strain evidence="9">MBIC 11017</strain>
        <plasmid evidence="9">Plasmid pREB3</plasmid>
    </source>
</reference>
<evidence type="ECO:0000256" key="3">
    <source>
        <dbReference type="ARBA" id="ARBA00022475"/>
    </source>
</evidence>
<keyword evidence="4 7" id="KW-0812">Transmembrane</keyword>
<keyword evidence="3" id="KW-1003">Cell membrane</keyword>
<dbReference type="Proteomes" id="UP000000268">
    <property type="component" value="Plasmid pREB3"/>
</dbReference>
<comment type="similarity">
    <text evidence="2">Belongs to the DoxX family.</text>
</comment>
<keyword evidence="8" id="KW-0614">Plasmid</keyword>
<dbReference type="InterPro" id="IPR051907">
    <property type="entry name" value="DoxX-like_oxidoreductase"/>
</dbReference>
<evidence type="ECO:0000256" key="4">
    <source>
        <dbReference type="ARBA" id="ARBA00022692"/>
    </source>
</evidence>
<feature type="transmembrane region" description="Helical" evidence="7">
    <location>
        <begin position="20"/>
        <end position="41"/>
    </location>
</feature>
<gene>
    <name evidence="8" type="ordered locus">AM1_C0020</name>
</gene>
<keyword evidence="5 7" id="KW-1133">Transmembrane helix</keyword>
<name>A8ZMB9_ACAM1</name>
<sequence length="152" mass="17188">MTDYPRNFKLNRTDIAISYLLLRLLIGVNFLNHGLTRIGNIPSFVESMVKAMENSYFPEPLVRINAFLVPVVELIVGLLIILGWQTRIALTITSGLMVILMLGVTSVQNWQAAGDQLVYGVILFILLACRSFNTVSVDYWLKRKTTPSERSR</sequence>
<feature type="transmembrane region" description="Helical" evidence="7">
    <location>
        <begin position="117"/>
        <end position="141"/>
    </location>
</feature>
<evidence type="ECO:0000313" key="8">
    <source>
        <dbReference type="EMBL" id="ABW32330.1"/>
    </source>
</evidence>
<feature type="transmembrane region" description="Helical" evidence="7">
    <location>
        <begin position="88"/>
        <end position="105"/>
    </location>
</feature>
<dbReference type="OrthoDB" id="573178at2"/>
<dbReference type="InterPro" id="IPR032808">
    <property type="entry name" value="DoxX"/>
</dbReference>
<feature type="transmembrane region" description="Helical" evidence="7">
    <location>
        <begin position="61"/>
        <end position="81"/>
    </location>
</feature>
<geneLocation type="plasmid" evidence="8 9">
    <name>pREB3</name>
</geneLocation>
<dbReference type="RefSeq" id="WP_012167297.1">
    <property type="nucleotide sequence ID" value="NC_009928.1"/>
</dbReference>
<dbReference type="GO" id="GO:0005886">
    <property type="term" value="C:plasma membrane"/>
    <property type="evidence" value="ECO:0007669"/>
    <property type="project" value="UniProtKB-SubCell"/>
</dbReference>
<evidence type="ECO:0000256" key="2">
    <source>
        <dbReference type="ARBA" id="ARBA00006679"/>
    </source>
</evidence>
<evidence type="ECO:0000256" key="1">
    <source>
        <dbReference type="ARBA" id="ARBA00004651"/>
    </source>
</evidence>
<protein>
    <recommendedName>
        <fullName evidence="10">DoxX family protein</fullName>
    </recommendedName>
</protein>
<evidence type="ECO:0000313" key="9">
    <source>
        <dbReference type="Proteomes" id="UP000000268"/>
    </source>
</evidence>
<dbReference type="KEGG" id="amr:AM1_C0020"/>
<evidence type="ECO:0000256" key="6">
    <source>
        <dbReference type="ARBA" id="ARBA00023136"/>
    </source>
</evidence>
<evidence type="ECO:0000256" key="5">
    <source>
        <dbReference type="ARBA" id="ARBA00022989"/>
    </source>
</evidence>
<dbReference type="PANTHER" id="PTHR33452">
    <property type="entry name" value="OXIDOREDUCTASE CATD-RELATED"/>
    <property type="match status" value="1"/>
</dbReference>
<proteinExistence type="inferred from homology"/>
<organism evidence="8 9">
    <name type="scientific">Acaryochloris marina (strain MBIC 11017)</name>
    <dbReference type="NCBI Taxonomy" id="329726"/>
    <lineage>
        <taxon>Bacteria</taxon>
        <taxon>Bacillati</taxon>
        <taxon>Cyanobacteriota</taxon>
        <taxon>Cyanophyceae</taxon>
        <taxon>Acaryochloridales</taxon>
        <taxon>Acaryochloridaceae</taxon>
        <taxon>Acaryochloris</taxon>
    </lineage>
</organism>